<sequence length="896" mass="96497">MRPFLPLCALALALSCDARAADPLTIDTHVDIPADYMRDARFDVGTDTALKVDLGKMERGGLDAAFFVIYVEQGPRTPEGYTEAIAQAERKYSAIETMLERYPDRIRLATTPAQVRANHAAGVLSAMIGIENGYSLGLDIGNLDAAYRRGARYIGLTHTGHNDLCTSSGARPEFGDVPAGDVGLSPFGREVVRRANALGMMVDVSHASDACVRDVLALSAAPVIASHSSARALADHPRNLDDSLLRAIGAQGGVVQVVAYTYFLKLDPAREAAEAALQAQVAREAGADGFDSELHEHLPAYVAGVARIEQEHPIATLEDYLDHIEHVVDVAGIDHVGIASDFDGGGGITGWMDATETANVTDGLRRRGFDDTQIAQLWGGNLLRVWQQAADLGQARGAMGFYDRVVDDVMAHYDLPGLALGVIENGEVVYRGTRGETVAGSGEAVDADTLFKIASNTKAMTAAVLARLVNAGKLAWDDPVVKHLPQFRMHDAWVTREIQVRDLLIHNAGLREGAGDLMLWPEPNHFTRDDILAGLAHLQPQQSFRSGYAYDNLLYVVAGEVAAAAGGASYEELVRREVFAPLGLTRCRVGAFDREATGNVAQPHTRVDAGNVAMRLDPPQVPAITSAAAGGIRCSLDDMLAWAGNWLAPTPAHLAWLPAEQRLPLWTAHTPMPVSQRRRDWDDTHFYAYGYGWRLADVDGEWSVSHTGTLGGMYSQLHLLPDLDSGFVFMINGDADEARTVLNQVLVEHLTPDGEGRDLGAVVAALQARQSGADAAAVVPDTSSRQPASAAGMAPWLGTWRDPWFGDVTICAVDDRVAFRSAKSPRLSGDLMRVGDRYLVDWHADHAEAWADFSQEAGIRRLGMAKVDPDADFSYDYEDLAFVRTGDCAGPSASGG</sequence>
<proteinExistence type="predicted"/>
<feature type="signal peptide" evidence="1">
    <location>
        <begin position="1"/>
        <end position="20"/>
    </location>
</feature>
<dbReference type="PANTHER" id="PTHR10443:SF12">
    <property type="entry name" value="DIPEPTIDASE"/>
    <property type="match status" value="1"/>
</dbReference>
<keyword evidence="4" id="KW-1185">Reference proteome</keyword>
<reference evidence="3 4" key="1">
    <citation type="submission" date="2021-04" db="EMBL/GenBank/DDBJ databases">
        <authorList>
            <person name="Rodrigo-Torres L."/>
            <person name="Arahal R. D."/>
            <person name="Lucena T."/>
        </authorList>
    </citation>
    <scope>NUCLEOTIDE SEQUENCE [LARGE SCALE GENOMIC DNA]</scope>
    <source>
        <strain evidence="3 4">CECT 30171</strain>
    </source>
</reference>
<evidence type="ECO:0000256" key="1">
    <source>
        <dbReference type="SAM" id="SignalP"/>
    </source>
</evidence>
<feature type="chain" id="PRO_5046844827" evidence="1">
    <location>
        <begin position="21"/>
        <end position="896"/>
    </location>
</feature>
<dbReference type="Pfam" id="PF01244">
    <property type="entry name" value="Peptidase_M19"/>
    <property type="match status" value="1"/>
</dbReference>
<dbReference type="InterPro" id="IPR001466">
    <property type="entry name" value="Beta-lactam-related"/>
</dbReference>
<keyword evidence="3" id="KW-0378">Hydrolase</keyword>
<dbReference type="InterPro" id="IPR012338">
    <property type="entry name" value="Beta-lactam/transpept-like"/>
</dbReference>
<dbReference type="InterPro" id="IPR032466">
    <property type="entry name" value="Metal_Hydrolase"/>
</dbReference>
<dbReference type="RefSeq" id="WP_251370666.1">
    <property type="nucleotide sequence ID" value="NZ_OU015430.1"/>
</dbReference>
<dbReference type="CDD" id="cd01301">
    <property type="entry name" value="rDP_like"/>
    <property type="match status" value="1"/>
</dbReference>
<dbReference type="Gene3D" id="3.20.20.140">
    <property type="entry name" value="Metal-dependent hydrolases"/>
    <property type="match status" value="1"/>
</dbReference>
<dbReference type="Gene3D" id="3.40.710.10">
    <property type="entry name" value="DD-peptidase/beta-lactamase superfamily"/>
    <property type="match status" value="1"/>
</dbReference>
<dbReference type="SUPFAM" id="SSF51556">
    <property type="entry name" value="Metallo-dependent hydrolases"/>
    <property type="match status" value="1"/>
</dbReference>
<dbReference type="InterPro" id="IPR008257">
    <property type="entry name" value="Pept_M19"/>
</dbReference>
<keyword evidence="1" id="KW-0732">Signal</keyword>
<dbReference type="PANTHER" id="PTHR10443">
    <property type="entry name" value="MICROSOMAL DIPEPTIDASE"/>
    <property type="match status" value="1"/>
</dbReference>
<gene>
    <name evidence="3" type="primary">dap_2</name>
    <name evidence="3" type="ORF">LYB30171_01026</name>
</gene>
<feature type="domain" description="Beta-lactamase-related" evidence="2">
    <location>
        <begin position="403"/>
        <end position="743"/>
    </location>
</feature>
<organism evidence="3 4">
    <name type="scientific">Novilysobacter luteus</name>
    <dbReference type="NCBI Taxonomy" id="2822368"/>
    <lineage>
        <taxon>Bacteria</taxon>
        <taxon>Pseudomonadati</taxon>
        <taxon>Pseudomonadota</taxon>
        <taxon>Gammaproteobacteria</taxon>
        <taxon>Lysobacterales</taxon>
        <taxon>Lysobacteraceae</taxon>
        <taxon>Novilysobacter</taxon>
    </lineage>
</organism>
<dbReference type="EMBL" id="OU015430">
    <property type="protein sequence ID" value="CAG4971667.1"/>
    <property type="molecule type" value="Genomic_DNA"/>
</dbReference>
<keyword evidence="3" id="KW-0031">Aminopeptidase</keyword>
<dbReference type="Gene3D" id="1.10.287.650">
    <property type="entry name" value="L27 domain"/>
    <property type="match status" value="1"/>
</dbReference>
<accession>A0ABM8UEC4</accession>
<dbReference type="Pfam" id="PF00144">
    <property type="entry name" value="Beta-lactamase"/>
    <property type="match status" value="1"/>
</dbReference>
<keyword evidence="3" id="KW-0645">Protease</keyword>
<dbReference type="Proteomes" id="UP000680116">
    <property type="component" value="Chromosome"/>
</dbReference>
<protein>
    <submittedName>
        <fullName evidence="3">D-aminopeptidase</fullName>
        <ecNumber evidence="3">3.4.11.19</ecNumber>
    </submittedName>
</protein>
<evidence type="ECO:0000259" key="2">
    <source>
        <dbReference type="Pfam" id="PF00144"/>
    </source>
</evidence>
<dbReference type="GO" id="GO:0004177">
    <property type="term" value="F:aminopeptidase activity"/>
    <property type="evidence" value="ECO:0007669"/>
    <property type="project" value="UniProtKB-KW"/>
</dbReference>
<name>A0ABM8UEC4_9GAMM</name>
<dbReference type="EC" id="3.4.11.19" evidence="3"/>
<evidence type="ECO:0000313" key="3">
    <source>
        <dbReference type="EMBL" id="CAG4971667.1"/>
    </source>
</evidence>
<dbReference type="SUPFAM" id="SSF56601">
    <property type="entry name" value="beta-lactamase/transpeptidase-like"/>
    <property type="match status" value="1"/>
</dbReference>
<evidence type="ECO:0000313" key="4">
    <source>
        <dbReference type="Proteomes" id="UP000680116"/>
    </source>
</evidence>